<evidence type="ECO:0000313" key="3">
    <source>
        <dbReference type="EMBL" id="KAG7527727.1"/>
    </source>
</evidence>
<dbReference type="Pfam" id="PF06544">
    <property type="entry name" value="Prp3_C"/>
    <property type="match status" value="1"/>
</dbReference>
<feature type="region of interest" description="Disordered" evidence="1">
    <location>
        <begin position="137"/>
        <end position="161"/>
    </location>
</feature>
<sequence length="339" mass="38051">MDTILILQSMYPLPDEIVLFPSTALALEDPTAYESDGNTGGKEELGLVLRVPLHEESGSGAGGDNISGMNGLAGDAGMGEDVKVGFKIIFPPTSTNRLGSSRKDRKERKVKMTLSELPTVLIRADVDRLEKEFEEVQREVRRETGSEGNDEGDDGEEEEEDQLGFITTVIDLTRPKILSVLLQRQQETLLTTSTSSSSQLDPDLNLPPEPLERAYLWFPSLSTPSKRRDLVTYASRYHLTGFVLAGKPGLLCLEGRGRAFERYMSDIKNESWGDIPSYQKKVTERTRHQIPHRAFDQMQEITHLIDQRGVHGNRGDMRQVKEWMGRYGLEDEFGFVMGM</sequence>
<evidence type="ECO:0000313" key="4">
    <source>
        <dbReference type="Proteomes" id="UP000812966"/>
    </source>
</evidence>
<dbReference type="PIRSF" id="PIRSF038021">
    <property type="entry name" value="UCP038021_RWDD2"/>
    <property type="match status" value="1"/>
</dbReference>
<dbReference type="InterPro" id="IPR017359">
    <property type="entry name" value="Phi-like"/>
</dbReference>
<dbReference type="CDD" id="cd24163">
    <property type="entry name" value="RWDD2_C"/>
    <property type="match status" value="1"/>
</dbReference>
<dbReference type="InterPro" id="IPR010541">
    <property type="entry name" value="Prp3_C"/>
</dbReference>
<dbReference type="EMBL" id="JABELV010000238">
    <property type="protein sequence ID" value="KAG7527727.1"/>
    <property type="molecule type" value="Genomic_DNA"/>
</dbReference>
<dbReference type="PANTHER" id="PTHR15955">
    <property type="entry name" value="RWD DOMAIN CONTAINING PROTEIN 2"/>
    <property type="match status" value="1"/>
</dbReference>
<organism evidence="3 4">
    <name type="scientific">Filobasidium floriforme</name>
    <dbReference type="NCBI Taxonomy" id="5210"/>
    <lineage>
        <taxon>Eukaryota</taxon>
        <taxon>Fungi</taxon>
        <taxon>Dikarya</taxon>
        <taxon>Basidiomycota</taxon>
        <taxon>Agaricomycotina</taxon>
        <taxon>Tremellomycetes</taxon>
        <taxon>Filobasidiales</taxon>
        <taxon>Filobasidiaceae</taxon>
        <taxon>Filobasidium</taxon>
    </lineage>
</organism>
<gene>
    <name evidence="3" type="ORF">FFLO_06644</name>
</gene>
<keyword evidence="4" id="KW-1185">Reference proteome</keyword>
<evidence type="ECO:0000259" key="2">
    <source>
        <dbReference type="Pfam" id="PF06544"/>
    </source>
</evidence>
<name>A0A8K0JEZ5_9TREE</name>
<accession>A0A8K0JEZ5</accession>
<reference evidence="3" key="1">
    <citation type="submission" date="2020-04" db="EMBL/GenBank/DDBJ databases">
        <title>Analysis of mating type loci in Filobasidium floriforme.</title>
        <authorList>
            <person name="Nowrousian M."/>
        </authorList>
    </citation>
    <scope>NUCLEOTIDE SEQUENCE</scope>
    <source>
        <strain evidence="3">CBS 6242</strain>
    </source>
</reference>
<dbReference type="PANTHER" id="PTHR15955:SF10">
    <property type="entry name" value="DUF1115 DOMAIN PROTEIN (AFU_ORTHOLOGUE AFUA_5G14750)"/>
    <property type="match status" value="1"/>
</dbReference>
<dbReference type="InterPro" id="IPR059181">
    <property type="entry name" value="RWDD2A-B_C"/>
</dbReference>
<feature type="compositionally biased region" description="Acidic residues" evidence="1">
    <location>
        <begin position="148"/>
        <end position="161"/>
    </location>
</feature>
<dbReference type="Proteomes" id="UP000812966">
    <property type="component" value="Unassembled WGS sequence"/>
</dbReference>
<proteinExistence type="predicted"/>
<dbReference type="AlphaFoldDB" id="A0A8K0JEZ5"/>
<feature type="domain" description="Small nuclear ribonucleoprotein Prp3 C-terminal" evidence="2">
    <location>
        <begin position="216"/>
        <end position="287"/>
    </location>
</feature>
<protein>
    <recommendedName>
        <fullName evidence="2">Small nuclear ribonucleoprotein Prp3 C-terminal domain-containing protein</fullName>
    </recommendedName>
</protein>
<comment type="caution">
    <text evidence="3">The sequence shown here is derived from an EMBL/GenBank/DDBJ whole genome shotgun (WGS) entry which is preliminary data.</text>
</comment>
<evidence type="ECO:0000256" key="1">
    <source>
        <dbReference type="SAM" id="MobiDB-lite"/>
    </source>
</evidence>